<dbReference type="Pfam" id="PF00072">
    <property type="entry name" value="Response_reg"/>
    <property type="match status" value="1"/>
</dbReference>
<feature type="domain" description="Response regulatory" evidence="7">
    <location>
        <begin position="10"/>
        <end position="126"/>
    </location>
</feature>
<keyword evidence="9" id="KW-1185">Reference proteome</keyword>
<keyword evidence="3" id="KW-0805">Transcription regulation</keyword>
<dbReference type="PROSITE" id="PS50110">
    <property type="entry name" value="RESPONSE_REGULATORY"/>
    <property type="match status" value="1"/>
</dbReference>
<evidence type="ECO:0000313" key="9">
    <source>
        <dbReference type="Proteomes" id="UP000654345"/>
    </source>
</evidence>
<sequence length="160" mass="18406">MQNESPVKHRILVVEDEAAIQQVLCFFLEHNGFATQAAYNGQEAINLIPQFRPHLIILDLVMRPVSGWDVLHWLHSHQTNPPIPVLVLSALVNLSEQLQGIEEGAIEYITKPTQPSIIVERVRTILSLTAEQRLMLQHKRLEERRKMLERLRANPSDRLT</sequence>
<dbReference type="PANTHER" id="PTHR48111">
    <property type="entry name" value="REGULATOR OF RPOS"/>
    <property type="match status" value="1"/>
</dbReference>
<evidence type="ECO:0000259" key="7">
    <source>
        <dbReference type="PROSITE" id="PS50110"/>
    </source>
</evidence>
<keyword evidence="2" id="KW-0902">Two-component regulatory system</keyword>
<evidence type="ECO:0000256" key="1">
    <source>
        <dbReference type="ARBA" id="ARBA00022553"/>
    </source>
</evidence>
<reference evidence="8 9" key="1">
    <citation type="journal article" date="2021" name="Int. J. Syst. Evol. Microbiol.">
        <title>Reticulibacter mediterranei gen. nov., sp. nov., within the new family Reticulibacteraceae fam. nov., and Ktedonospora formicarum gen. nov., sp. nov., Ktedonobacter robiniae sp. nov., Dictyobacter formicarum sp. nov. and Dictyobacter arantiisoli sp. nov., belonging to the class Ktedonobacteria.</title>
        <authorList>
            <person name="Yabe S."/>
            <person name="Zheng Y."/>
            <person name="Wang C.M."/>
            <person name="Sakai Y."/>
            <person name="Abe K."/>
            <person name="Yokota A."/>
            <person name="Donadio S."/>
            <person name="Cavaletti L."/>
            <person name="Monciardini P."/>
        </authorList>
    </citation>
    <scope>NUCLEOTIDE SEQUENCE [LARGE SCALE GENOMIC DNA]</scope>
    <source>
        <strain evidence="8 9">SOSP1-30</strain>
    </source>
</reference>
<dbReference type="Gene3D" id="3.40.50.2300">
    <property type="match status" value="1"/>
</dbReference>
<dbReference type="EMBL" id="BNJG01000001">
    <property type="protein sequence ID" value="GHO54342.1"/>
    <property type="molecule type" value="Genomic_DNA"/>
</dbReference>
<organism evidence="8 9">
    <name type="scientific">Ktedonobacter robiniae</name>
    <dbReference type="NCBI Taxonomy" id="2778365"/>
    <lineage>
        <taxon>Bacteria</taxon>
        <taxon>Bacillati</taxon>
        <taxon>Chloroflexota</taxon>
        <taxon>Ktedonobacteria</taxon>
        <taxon>Ktedonobacterales</taxon>
        <taxon>Ktedonobacteraceae</taxon>
        <taxon>Ktedonobacter</taxon>
    </lineage>
</organism>
<dbReference type="SMART" id="SM00448">
    <property type="entry name" value="REC"/>
    <property type="match status" value="1"/>
</dbReference>
<dbReference type="InterPro" id="IPR039420">
    <property type="entry name" value="WalR-like"/>
</dbReference>
<keyword evidence="4" id="KW-0238">DNA-binding</keyword>
<evidence type="ECO:0000256" key="6">
    <source>
        <dbReference type="PROSITE-ProRule" id="PRU00169"/>
    </source>
</evidence>
<protein>
    <recommendedName>
        <fullName evidence="7">Response regulatory domain-containing protein</fullName>
    </recommendedName>
</protein>
<evidence type="ECO:0000256" key="4">
    <source>
        <dbReference type="ARBA" id="ARBA00023125"/>
    </source>
</evidence>
<accession>A0ABQ3UPQ2</accession>
<dbReference type="SUPFAM" id="SSF52172">
    <property type="entry name" value="CheY-like"/>
    <property type="match status" value="1"/>
</dbReference>
<dbReference type="Proteomes" id="UP000654345">
    <property type="component" value="Unassembled WGS sequence"/>
</dbReference>
<evidence type="ECO:0000313" key="8">
    <source>
        <dbReference type="EMBL" id="GHO54342.1"/>
    </source>
</evidence>
<evidence type="ECO:0000256" key="5">
    <source>
        <dbReference type="ARBA" id="ARBA00023163"/>
    </source>
</evidence>
<keyword evidence="5" id="KW-0804">Transcription</keyword>
<dbReference type="InterPro" id="IPR001789">
    <property type="entry name" value="Sig_transdc_resp-reg_receiver"/>
</dbReference>
<name>A0ABQ3UPQ2_9CHLR</name>
<evidence type="ECO:0000256" key="3">
    <source>
        <dbReference type="ARBA" id="ARBA00023015"/>
    </source>
</evidence>
<proteinExistence type="predicted"/>
<evidence type="ECO:0000256" key="2">
    <source>
        <dbReference type="ARBA" id="ARBA00023012"/>
    </source>
</evidence>
<dbReference type="PANTHER" id="PTHR48111:SF1">
    <property type="entry name" value="TWO-COMPONENT RESPONSE REGULATOR ORR33"/>
    <property type="match status" value="1"/>
</dbReference>
<dbReference type="CDD" id="cd17574">
    <property type="entry name" value="REC_OmpR"/>
    <property type="match status" value="1"/>
</dbReference>
<comment type="caution">
    <text evidence="8">The sequence shown here is derived from an EMBL/GenBank/DDBJ whole genome shotgun (WGS) entry which is preliminary data.</text>
</comment>
<gene>
    <name evidence="8" type="ORF">KSB_28170</name>
</gene>
<feature type="modified residue" description="4-aspartylphosphate" evidence="6">
    <location>
        <position position="59"/>
    </location>
</feature>
<dbReference type="InterPro" id="IPR011006">
    <property type="entry name" value="CheY-like_superfamily"/>
</dbReference>
<keyword evidence="1 6" id="KW-0597">Phosphoprotein</keyword>